<reference evidence="1" key="1">
    <citation type="submission" date="2021-03" db="EMBL/GenBank/DDBJ databases">
        <title>Evolutionary priming and transition to the ectomycorrhizal habit in an iconic lineage of mushroom-forming fungi: is preadaptation a requirement?</title>
        <authorList>
            <consortium name="DOE Joint Genome Institute"/>
            <person name="Looney B.P."/>
            <person name="Miyauchi S."/>
            <person name="Morin E."/>
            <person name="Drula E."/>
            <person name="Courty P.E."/>
            <person name="Chicoki N."/>
            <person name="Fauchery L."/>
            <person name="Kohler A."/>
            <person name="Kuo A."/>
            <person name="LaButti K."/>
            <person name="Pangilinan J."/>
            <person name="Lipzen A."/>
            <person name="Riley R."/>
            <person name="Andreopoulos W."/>
            <person name="He G."/>
            <person name="Johnson J."/>
            <person name="Barry K.W."/>
            <person name="Grigoriev I.V."/>
            <person name="Nagy L."/>
            <person name="Hibbett D."/>
            <person name="Henrissat B."/>
            <person name="Matheny P.B."/>
            <person name="Labbe J."/>
            <person name="Martin A.F."/>
        </authorList>
    </citation>
    <scope>NUCLEOTIDE SEQUENCE</scope>
    <source>
        <strain evidence="1">BPL698</strain>
    </source>
</reference>
<keyword evidence="2" id="KW-1185">Reference proteome</keyword>
<protein>
    <submittedName>
        <fullName evidence="1">Uncharacterized protein</fullName>
    </submittedName>
</protein>
<dbReference type="Proteomes" id="UP001207468">
    <property type="component" value="Unassembled WGS sequence"/>
</dbReference>
<organism evidence="1 2">
    <name type="scientific">Russula earlei</name>
    <dbReference type="NCBI Taxonomy" id="71964"/>
    <lineage>
        <taxon>Eukaryota</taxon>
        <taxon>Fungi</taxon>
        <taxon>Dikarya</taxon>
        <taxon>Basidiomycota</taxon>
        <taxon>Agaricomycotina</taxon>
        <taxon>Agaricomycetes</taxon>
        <taxon>Russulales</taxon>
        <taxon>Russulaceae</taxon>
        <taxon>Russula</taxon>
    </lineage>
</organism>
<evidence type="ECO:0000313" key="1">
    <source>
        <dbReference type="EMBL" id="KAI9508951.1"/>
    </source>
</evidence>
<evidence type="ECO:0000313" key="2">
    <source>
        <dbReference type="Proteomes" id="UP001207468"/>
    </source>
</evidence>
<name>A0ACC0UCH5_9AGAM</name>
<gene>
    <name evidence="1" type="ORF">F5148DRAFT_1191684</name>
</gene>
<proteinExistence type="predicted"/>
<accession>A0ACC0UCH5</accession>
<comment type="caution">
    <text evidence="1">The sequence shown here is derived from an EMBL/GenBank/DDBJ whole genome shotgun (WGS) entry which is preliminary data.</text>
</comment>
<sequence>MLATTHTKVVHGFYRYTDIWFEWNQVLPNQADGYAVKAILAHDAIVHPDHPLRIAGKPGIELSIGTLENGEARLLFSSAQVEYIRYWLHAMGLTKELIPLPYSDCLLTSSRLQNHSPVIYKTGSELRSALKMIDKNNRKLKGSDSGLNARRLMFERVRSLWSEQRGVWCAVDFEAWDMDHHVITEFGWSSVRWIEGEPVEDMGHLIVAKHRGYTNHFVPENKRFYHFGQSEDVTMKELKERIHTMIQSMAVPGPLFLVFHDNNQDLKYLRSPEIDAPLDGLSFFLPESCSEAETSDTPKLYVVDTSELFAALEGDSGGQKRSLERVCRLLQIKSTLTEHLHNAGNDARCTYLVLKELAGGDPLDMQRVTRWPRHTSNNSGLRVRFSKEDEDSDALPSDDDDDELITAGPYDPKTGKLRDGWAERIARLRQRLDGANGEGDSDSSKADGPPSEN</sequence>
<dbReference type="EMBL" id="JAGFNK010000076">
    <property type="protein sequence ID" value="KAI9508951.1"/>
    <property type="molecule type" value="Genomic_DNA"/>
</dbReference>